<feature type="region of interest" description="Disordered" evidence="2">
    <location>
        <begin position="313"/>
        <end position="340"/>
    </location>
</feature>
<comment type="caution">
    <text evidence="3">The sequence shown here is derived from an EMBL/GenBank/DDBJ whole genome shotgun (WGS) entry which is preliminary data.</text>
</comment>
<feature type="compositionally biased region" description="Basic and acidic residues" evidence="2">
    <location>
        <begin position="594"/>
        <end position="603"/>
    </location>
</feature>
<evidence type="ECO:0000256" key="2">
    <source>
        <dbReference type="SAM" id="MobiDB-lite"/>
    </source>
</evidence>
<name>A0A8K0VWR0_9PLEO</name>
<feature type="compositionally biased region" description="Polar residues" evidence="2">
    <location>
        <begin position="618"/>
        <end position="630"/>
    </location>
</feature>
<evidence type="ECO:0000313" key="3">
    <source>
        <dbReference type="EMBL" id="KAH7084303.1"/>
    </source>
</evidence>
<organism evidence="3 4">
    <name type="scientific">Paraphoma chrysanthemicola</name>
    <dbReference type="NCBI Taxonomy" id="798071"/>
    <lineage>
        <taxon>Eukaryota</taxon>
        <taxon>Fungi</taxon>
        <taxon>Dikarya</taxon>
        <taxon>Ascomycota</taxon>
        <taxon>Pezizomycotina</taxon>
        <taxon>Dothideomycetes</taxon>
        <taxon>Pleosporomycetidae</taxon>
        <taxon>Pleosporales</taxon>
        <taxon>Pleosporineae</taxon>
        <taxon>Phaeosphaeriaceae</taxon>
        <taxon>Paraphoma</taxon>
    </lineage>
</organism>
<keyword evidence="4" id="KW-1185">Reference proteome</keyword>
<evidence type="ECO:0000313" key="4">
    <source>
        <dbReference type="Proteomes" id="UP000813461"/>
    </source>
</evidence>
<keyword evidence="1" id="KW-0175">Coiled coil</keyword>
<dbReference type="Proteomes" id="UP000813461">
    <property type="component" value="Unassembled WGS sequence"/>
</dbReference>
<accession>A0A8K0VWR0</accession>
<reference evidence="3" key="1">
    <citation type="journal article" date="2021" name="Nat. Commun.">
        <title>Genetic determinants of endophytism in the Arabidopsis root mycobiome.</title>
        <authorList>
            <person name="Mesny F."/>
            <person name="Miyauchi S."/>
            <person name="Thiergart T."/>
            <person name="Pickel B."/>
            <person name="Atanasova L."/>
            <person name="Karlsson M."/>
            <person name="Huettel B."/>
            <person name="Barry K.W."/>
            <person name="Haridas S."/>
            <person name="Chen C."/>
            <person name="Bauer D."/>
            <person name="Andreopoulos W."/>
            <person name="Pangilinan J."/>
            <person name="LaButti K."/>
            <person name="Riley R."/>
            <person name="Lipzen A."/>
            <person name="Clum A."/>
            <person name="Drula E."/>
            <person name="Henrissat B."/>
            <person name="Kohler A."/>
            <person name="Grigoriev I.V."/>
            <person name="Martin F.M."/>
            <person name="Hacquard S."/>
        </authorList>
    </citation>
    <scope>NUCLEOTIDE SEQUENCE</scope>
    <source>
        <strain evidence="3">MPI-SDFR-AT-0120</strain>
    </source>
</reference>
<evidence type="ECO:0000256" key="1">
    <source>
        <dbReference type="SAM" id="Coils"/>
    </source>
</evidence>
<gene>
    <name evidence="3" type="ORF">FB567DRAFT_79364</name>
</gene>
<dbReference type="AlphaFoldDB" id="A0A8K0VWR0"/>
<feature type="compositionally biased region" description="Polar residues" evidence="2">
    <location>
        <begin position="36"/>
        <end position="53"/>
    </location>
</feature>
<proteinExistence type="predicted"/>
<protein>
    <submittedName>
        <fullName evidence="3">Uncharacterized protein</fullName>
    </submittedName>
</protein>
<feature type="region of interest" description="Disordered" evidence="2">
    <location>
        <begin position="579"/>
        <end position="630"/>
    </location>
</feature>
<feature type="coiled-coil region" evidence="1">
    <location>
        <begin position="237"/>
        <end position="285"/>
    </location>
</feature>
<feature type="region of interest" description="Disordered" evidence="2">
    <location>
        <begin position="372"/>
        <end position="393"/>
    </location>
</feature>
<dbReference type="OrthoDB" id="3792684at2759"/>
<dbReference type="EMBL" id="JAGMVJ010000012">
    <property type="protein sequence ID" value="KAH7084303.1"/>
    <property type="molecule type" value="Genomic_DNA"/>
</dbReference>
<sequence length="630" mass="69101">MRGDREDGRTRSVMSRYEVGESRLESCVTFTLTSEVSSCPTGDSGGAQPQQSELRSHSKTAVVNLFDHHNTTSDIMPVIKREESPEAPIASIAPSAHIETTTANCNLSGLHATADSARDVKLTMPQPAKPYIVAPHERLALTAYHGSSPSKYSLAAPSSSSASGGVVVPRAPPFAPLPSHLRSAVATAGRVNTTSLKKRMDPYFDGIGHGGGDGAGFPRMSLNDENNRTVTIPQADLNNLRLQVQLLQNSNAAREAQLQQQHAAIQELITMNQNTHNKLEDLNLRLLSVEAISMSDLVKLPLKQAVRAQRDFRAHYDDRSRSPSPSDGKYRERGSAKKGRKKLEISVPIMYEAPTAGLPTPQTSFIEAPKITRTPNTPITPGRIGPPAGGKKSNTCINKRGIHNLNEMVPPAYAQFPLVPITDSEIVIFFFNSLARPIVSLRLYARGWGPAAICDMLNAHRVIEPEYLRNTVSVKCTTAIKLGRRRYGDEWEEYHRGEFKDMKDDRATDRVRLSEDELPYAQDFDIRALCNGLRKFPDENDGGIFTDCVKWCQANNSAHTLANVWELAVDLDAGTTPKRIVPEPIAENPTTTPKKNEQLARDNDNEDAASVASEDSVIGNNTEAAQQNIF</sequence>
<feature type="region of interest" description="Disordered" evidence="2">
    <location>
        <begin position="36"/>
        <end position="57"/>
    </location>
</feature>